<gene>
    <name evidence="1" type="ORF">AGOR_G00226630</name>
</gene>
<dbReference type="AlphaFoldDB" id="A0A8T3CKI5"/>
<sequence>MAYSVTLQTQLIDIMESLAKAAVADICKVFDAESAVLRLEMSRSQSENEALKRKLLCMGRELRNARRHGKEGFYNTSVKNLSAVVQAGDEVQVERGLEHSREINCGSGKEFSMSVWRDGEHVANEADDDGSLPSLTRAEFKESVQEGSDLFLVKEEKFDEDLGNSDSQNGMDMGQEKVFESDIVAGEQPHMEHQDCEEEEFESHFTPSGGPEEQDVYPIPTLTTAEAENEGACGYFLDGEWMFMVFSLGDVGNELE</sequence>
<evidence type="ECO:0000313" key="2">
    <source>
        <dbReference type="Proteomes" id="UP000829720"/>
    </source>
</evidence>
<reference evidence="1" key="1">
    <citation type="submission" date="2021-01" db="EMBL/GenBank/DDBJ databases">
        <authorList>
            <person name="Zahm M."/>
            <person name="Roques C."/>
            <person name="Cabau C."/>
            <person name="Klopp C."/>
            <person name="Donnadieu C."/>
            <person name="Jouanno E."/>
            <person name="Lampietro C."/>
            <person name="Louis A."/>
            <person name="Herpin A."/>
            <person name="Echchiki A."/>
            <person name="Berthelot C."/>
            <person name="Parey E."/>
            <person name="Roest-Crollius H."/>
            <person name="Braasch I."/>
            <person name="Postlethwait J."/>
            <person name="Bobe J."/>
            <person name="Montfort J."/>
            <person name="Bouchez O."/>
            <person name="Begum T."/>
            <person name="Mejri S."/>
            <person name="Adams A."/>
            <person name="Chen W.-J."/>
            <person name="Guiguen Y."/>
        </authorList>
    </citation>
    <scope>NUCLEOTIDE SEQUENCE</scope>
    <source>
        <tissue evidence="1">Blood</tissue>
    </source>
</reference>
<dbReference type="EMBL" id="JAERUA010000022">
    <property type="protein sequence ID" value="KAI1884461.1"/>
    <property type="molecule type" value="Genomic_DNA"/>
</dbReference>
<evidence type="ECO:0000313" key="1">
    <source>
        <dbReference type="EMBL" id="KAI1884461.1"/>
    </source>
</evidence>
<keyword evidence="2" id="KW-1185">Reference proteome</keyword>
<accession>A0A8T3CKI5</accession>
<proteinExistence type="predicted"/>
<organism evidence="1 2">
    <name type="scientific">Albula goreensis</name>
    <dbReference type="NCBI Taxonomy" id="1534307"/>
    <lineage>
        <taxon>Eukaryota</taxon>
        <taxon>Metazoa</taxon>
        <taxon>Chordata</taxon>
        <taxon>Craniata</taxon>
        <taxon>Vertebrata</taxon>
        <taxon>Euteleostomi</taxon>
        <taxon>Actinopterygii</taxon>
        <taxon>Neopterygii</taxon>
        <taxon>Teleostei</taxon>
        <taxon>Albuliformes</taxon>
        <taxon>Albulidae</taxon>
        <taxon>Albula</taxon>
    </lineage>
</organism>
<dbReference type="Proteomes" id="UP000829720">
    <property type="component" value="Unassembled WGS sequence"/>
</dbReference>
<dbReference type="OrthoDB" id="654211at2759"/>
<protein>
    <submittedName>
        <fullName evidence="1">Uncharacterized protein</fullName>
    </submittedName>
</protein>
<name>A0A8T3CKI5_9TELE</name>
<comment type="caution">
    <text evidence="1">The sequence shown here is derived from an EMBL/GenBank/DDBJ whole genome shotgun (WGS) entry which is preliminary data.</text>
</comment>